<dbReference type="EMBL" id="SBKN01000001">
    <property type="protein sequence ID" value="RXR24664.1"/>
    <property type="molecule type" value="Genomic_DNA"/>
</dbReference>
<protein>
    <recommendedName>
        <fullName evidence="1">Heme NO-binding domain-containing protein</fullName>
    </recommendedName>
</protein>
<reference evidence="3" key="1">
    <citation type="submission" date="2019-01" db="EMBL/GenBank/DDBJ databases">
        <title>Cytophagaceae bacterium strain CAR-16.</title>
        <authorList>
            <person name="Chen W.-M."/>
        </authorList>
    </citation>
    <scope>NUCLEOTIDE SEQUENCE [LARGE SCALE GENOMIC DNA]</scope>
    <source>
        <strain evidence="3">WWJ-16</strain>
    </source>
</reference>
<dbReference type="Pfam" id="PF07700">
    <property type="entry name" value="HNOB"/>
    <property type="match status" value="1"/>
</dbReference>
<dbReference type="AlphaFoldDB" id="A0A4Q1KDV7"/>
<evidence type="ECO:0000313" key="2">
    <source>
        <dbReference type="EMBL" id="RXR24664.1"/>
    </source>
</evidence>
<dbReference type="InterPro" id="IPR011644">
    <property type="entry name" value="Heme_NO-bd"/>
</dbReference>
<dbReference type="InterPro" id="IPR038158">
    <property type="entry name" value="H-NOX_domain_sf"/>
</dbReference>
<dbReference type="Proteomes" id="UP000289857">
    <property type="component" value="Unassembled WGS sequence"/>
</dbReference>
<dbReference type="GO" id="GO:0020037">
    <property type="term" value="F:heme binding"/>
    <property type="evidence" value="ECO:0007669"/>
    <property type="project" value="InterPro"/>
</dbReference>
<dbReference type="PANTHER" id="PTHR45655:SF13">
    <property type="entry name" value="SOLUBLE GUANYLATE CYCLASE GCY-32-RELATED"/>
    <property type="match status" value="1"/>
</dbReference>
<dbReference type="Gene3D" id="3.90.1520.10">
    <property type="entry name" value="H-NOX domain"/>
    <property type="match status" value="1"/>
</dbReference>
<evidence type="ECO:0000313" key="3">
    <source>
        <dbReference type="Proteomes" id="UP000289857"/>
    </source>
</evidence>
<dbReference type="RefSeq" id="WP_129460642.1">
    <property type="nucleotide sequence ID" value="NZ_SBKN01000001.1"/>
</dbReference>
<organism evidence="2 3">
    <name type="scientific">Flavobacterium stagni</name>
    <dbReference type="NCBI Taxonomy" id="2506421"/>
    <lineage>
        <taxon>Bacteria</taxon>
        <taxon>Pseudomonadati</taxon>
        <taxon>Bacteroidota</taxon>
        <taxon>Flavobacteriia</taxon>
        <taxon>Flavobacteriales</taxon>
        <taxon>Flavobacteriaceae</taxon>
        <taxon>Flavobacterium</taxon>
    </lineage>
</organism>
<gene>
    <name evidence="2" type="ORF">EQG61_04245</name>
</gene>
<evidence type="ECO:0000259" key="1">
    <source>
        <dbReference type="Pfam" id="PF07700"/>
    </source>
</evidence>
<sequence>MYGIFINSIKDYIIQNFGMEVWEKVCEHVGLEEDYFINSEFYTDDLLERIISAIINLQDRETDDLFYEIGYWWALKFVPKLYLGNVTKGQDHFKKFLIDFPLFINRLALIYPNLNLTEFHSRQLSENEIQFLHAPYKLKKPTFTKGILKGFGDLFEAHFELTLLQVESENSLYNEYKITFMA</sequence>
<comment type="caution">
    <text evidence="2">The sequence shown here is derived from an EMBL/GenBank/DDBJ whole genome shotgun (WGS) entry which is preliminary data.</text>
</comment>
<keyword evidence="3" id="KW-1185">Reference proteome</keyword>
<dbReference type="SUPFAM" id="SSF111126">
    <property type="entry name" value="Ligand-binding domain in the NO signalling and Golgi transport"/>
    <property type="match status" value="1"/>
</dbReference>
<dbReference type="OrthoDB" id="7266652at2"/>
<name>A0A4Q1KDV7_9FLAO</name>
<dbReference type="InterPro" id="IPR024096">
    <property type="entry name" value="NO_sig/Golgi_transp_ligand-bd"/>
</dbReference>
<feature type="domain" description="Heme NO-binding" evidence="1">
    <location>
        <begin position="2"/>
        <end position="161"/>
    </location>
</feature>
<dbReference type="PANTHER" id="PTHR45655">
    <property type="entry name" value="GUANYLATE CYCLASE SOLUBLE SUBUNIT BETA-2"/>
    <property type="match status" value="1"/>
</dbReference>
<accession>A0A4Q1KDV7</accession>
<proteinExistence type="predicted"/>